<dbReference type="PROSITE" id="PS51186">
    <property type="entry name" value="GNAT"/>
    <property type="match status" value="1"/>
</dbReference>
<keyword evidence="1" id="KW-0808">Transferase</keyword>
<organism evidence="4 5">
    <name type="scientific">Candidatus Rhodoblastus alkanivorans</name>
    <dbReference type="NCBI Taxonomy" id="2954117"/>
    <lineage>
        <taxon>Bacteria</taxon>
        <taxon>Pseudomonadati</taxon>
        <taxon>Pseudomonadota</taxon>
        <taxon>Alphaproteobacteria</taxon>
        <taxon>Hyphomicrobiales</taxon>
        <taxon>Rhodoblastaceae</taxon>
        <taxon>Rhodoblastus</taxon>
    </lineage>
</organism>
<evidence type="ECO:0000259" key="3">
    <source>
        <dbReference type="PROSITE" id="PS51186"/>
    </source>
</evidence>
<dbReference type="PANTHER" id="PTHR43877">
    <property type="entry name" value="AMINOALKYLPHOSPHONATE N-ACETYLTRANSFERASE-RELATED-RELATED"/>
    <property type="match status" value="1"/>
</dbReference>
<comment type="caution">
    <text evidence="4">The sequence shown here is derived from an EMBL/GenBank/DDBJ whole genome shotgun (WGS) entry which is preliminary data.</text>
</comment>
<keyword evidence="2" id="KW-0012">Acyltransferase</keyword>
<evidence type="ECO:0000256" key="2">
    <source>
        <dbReference type="ARBA" id="ARBA00023315"/>
    </source>
</evidence>
<name>A0ABS9Z6G3_9HYPH</name>
<reference evidence="4" key="1">
    <citation type="journal article" date="2022" name="ISME J.">
        <title>Identification of active gaseous-alkane degraders at natural gas seeps.</title>
        <authorList>
            <person name="Farhan Ul Haque M."/>
            <person name="Hernandez M."/>
            <person name="Crombie A.T."/>
            <person name="Murrell J.C."/>
        </authorList>
    </citation>
    <scope>NUCLEOTIDE SEQUENCE</scope>
    <source>
        <strain evidence="4">PC2</strain>
    </source>
</reference>
<dbReference type="InterPro" id="IPR000182">
    <property type="entry name" value="GNAT_dom"/>
</dbReference>
<keyword evidence="5" id="KW-1185">Reference proteome</keyword>
<protein>
    <submittedName>
        <fullName evidence="4">GNAT family N-acetyltransferase</fullName>
    </submittedName>
</protein>
<dbReference type="Proteomes" id="UP001139104">
    <property type="component" value="Unassembled WGS sequence"/>
</dbReference>
<dbReference type="Gene3D" id="3.40.630.30">
    <property type="match status" value="1"/>
</dbReference>
<dbReference type="InterPro" id="IPR016181">
    <property type="entry name" value="Acyl_CoA_acyltransferase"/>
</dbReference>
<dbReference type="RefSeq" id="WP_243067225.1">
    <property type="nucleotide sequence ID" value="NZ_JAIVFK010000028.1"/>
</dbReference>
<evidence type="ECO:0000256" key="1">
    <source>
        <dbReference type="ARBA" id="ARBA00022679"/>
    </source>
</evidence>
<gene>
    <name evidence="4" type="ORF">K2U94_10860</name>
</gene>
<evidence type="ECO:0000313" key="5">
    <source>
        <dbReference type="Proteomes" id="UP001139104"/>
    </source>
</evidence>
<dbReference type="PANTHER" id="PTHR43877:SF2">
    <property type="entry name" value="AMINOALKYLPHOSPHONATE N-ACETYLTRANSFERASE-RELATED"/>
    <property type="match status" value="1"/>
</dbReference>
<dbReference type="SUPFAM" id="SSF55729">
    <property type="entry name" value="Acyl-CoA N-acyltransferases (Nat)"/>
    <property type="match status" value="1"/>
</dbReference>
<proteinExistence type="predicted"/>
<dbReference type="Pfam" id="PF00583">
    <property type="entry name" value="Acetyltransf_1"/>
    <property type="match status" value="1"/>
</dbReference>
<feature type="domain" description="N-acetyltransferase" evidence="3">
    <location>
        <begin position="10"/>
        <end position="174"/>
    </location>
</feature>
<sequence length="202" mass="22068">MVTHIASAPITFRVAQAADAPVATALINAAYRGDSSTVGWTTEAHILEGRRIDEAGLVQLMTEPDSLILLCHLGDELIGSVHLQKRANRLGYLGMFVVRPDLQGCGLGRRFMREAETTAQRLWGVTRMALTVISLRRELIAFYERCGYALTGALQPFPFEDGLSTALVEGIELAMMEKQLPALVQHGHAMTSSSRGNYPPAF</sequence>
<evidence type="ECO:0000313" key="4">
    <source>
        <dbReference type="EMBL" id="MCI4683263.1"/>
    </source>
</evidence>
<dbReference type="InterPro" id="IPR050832">
    <property type="entry name" value="Bact_Acetyltransf"/>
</dbReference>
<dbReference type="EMBL" id="JAIVFP010000001">
    <property type="protein sequence ID" value="MCI4683263.1"/>
    <property type="molecule type" value="Genomic_DNA"/>
</dbReference>
<accession>A0ABS9Z6G3</accession>
<dbReference type="CDD" id="cd04301">
    <property type="entry name" value="NAT_SF"/>
    <property type="match status" value="1"/>
</dbReference>